<dbReference type="Proteomes" id="UP001165083">
    <property type="component" value="Unassembled WGS sequence"/>
</dbReference>
<reference evidence="2" key="1">
    <citation type="submission" date="2023-04" db="EMBL/GenBank/DDBJ databases">
        <title>Phytophthora lilii NBRC 32176.</title>
        <authorList>
            <person name="Ichikawa N."/>
            <person name="Sato H."/>
            <person name="Tonouchi N."/>
        </authorList>
    </citation>
    <scope>NUCLEOTIDE SEQUENCE</scope>
    <source>
        <strain evidence="2">NBRC 32176</strain>
    </source>
</reference>
<dbReference type="EMBL" id="BSXW01000502">
    <property type="protein sequence ID" value="GMF24079.1"/>
    <property type="molecule type" value="Genomic_DNA"/>
</dbReference>
<name>A0A9W6U0M7_9STRA</name>
<dbReference type="OrthoDB" id="113735at2759"/>
<proteinExistence type="predicted"/>
<evidence type="ECO:0000313" key="3">
    <source>
        <dbReference type="Proteomes" id="UP001165083"/>
    </source>
</evidence>
<organism evidence="2 3">
    <name type="scientific">Phytophthora lilii</name>
    <dbReference type="NCBI Taxonomy" id="2077276"/>
    <lineage>
        <taxon>Eukaryota</taxon>
        <taxon>Sar</taxon>
        <taxon>Stramenopiles</taxon>
        <taxon>Oomycota</taxon>
        <taxon>Peronosporomycetes</taxon>
        <taxon>Peronosporales</taxon>
        <taxon>Peronosporaceae</taxon>
        <taxon>Phytophthora</taxon>
    </lineage>
</organism>
<sequence>MQRAAKQPPVAAKQPPVAGNQPQIATAPVADREITVWVRDVNGTMFSVATRTSATFDHVMAATREKHGSLFQGVYAGFKGEWNEWTKVSAILPRTLLPKDEKQYLVNHPIQPKFKVRRVTDDASAVLKRVFCWIVCV</sequence>
<protein>
    <submittedName>
        <fullName evidence="2">Unnamed protein product</fullName>
    </submittedName>
</protein>
<evidence type="ECO:0000256" key="1">
    <source>
        <dbReference type="SAM" id="MobiDB-lite"/>
    </source>
</evidence>
<gene>
    <name evidence="2" type="ORF">Plil01_000982200</name>
</gene>
<dbReference type="AlphaFoldDB" id="A0A9W6U0M7"/>
<accession>A0A9W6U0M7</accession>
<comment type="caution">
    <text evidence="2">The sequence shown here is derived from an EMBL/GenBank/DDBJ whole genome shotgun (WGS) entry which is preliminary data.</text>
</comment>
<feature type="compositionally biased region" description="Low complexity" evidence="1">
    <location>
        <begin position="1"/>
        <end position="18"/>
    </location>
</feature>
<feature type="region of interest" description="Disordered" evidence="1">
    <location>
        <begin position="1"/>
        <end position="25"/>
    </location>
</feature>
<keyword evidence="3" id="KW-1185">Reference proteome</keyword>
<evidence type="ECO:0000313" key="2">
    <source>
        <dbReference type="EMBL" id="GMF24079.1"/>
    </source>
</evidence>